<accession>A0A495Y365</accession>
<reference evidence="1 2" key="1">
    <citation type="submission" date="2018-10" db="EMBL/GenBank/DDBJ databases">
        <title>Sequencing the genomes of 1000 actinobacteria strains.</title>
        <authorList>
            <person name="Klenk H.-P."/>
        </authorList>
    </citation>
    <scope>NUCLEOTIDE SEQUENCE [LARGE SCALE GENOMIC DNA]</scope>
    <source>
        <strain evidence="1 2">DSM 44267</strain>
    </source>
</reference>
<keyword evidence="2" id="KW-1185">Reference proteome</keyword>
<protein>
    <submittedName>
        <fullName evidence="1">Uncharacterized protein</fullName>
    </submittedName>
</protein>
<sequence>MAPFCAATTQSLMSVAVSWGSSGAVVGSLVIVVAPAPGGAPLRTLGVNVRPARWSRQRDTGAGAESAADGEAVVSGHQCGAAATRCAGTPASAQ</sequence>
<proteinExistence type="predicted"/>
<dbReference type="Proteomes" id="UP000278440">
    <property type="component" value="Unassembled WGS sequence"/>
</dbReference>
<organism evidence="1 2">
    <name type="scientific">Terracoccus luteus</name>
    <dbReference type="NCBI Taxonomy" id="53356"/>
    <lineage>
        <taxon>Bacteria</taxon>
        <taxon>Bacillati</taxon>
        <taxon>Actinomycetota</taxon>
        <taxon>Actinomycetes</taxon>
        <taxon>Micrococcales</taxon>
        <taxon>Intrasporangiaceae</taxon>
        <taxon>Terracoccus</taxon>
    </lineage>
</organism>
<name>A0A495Y365_9MICO</name>
<evidence type="ECO:0000313" key="1">
    <source>
        <dbReference type="EMBL" id="RKT79864.1"/>
    </source>
</evidence>
<gene>
    <name evidence="1" type="ORF">DFJ68_3342</name>
</gene>
<dbReference type="AlphaFoldDB" id="A0A495Y365"/>
<dbReference type="EMBL" id="RBXT01000001">
    <property type="protein sequence ID" value="RKT79864.1"/>
    <property type="molecule type" value="Genomic_DNA"/>
</dbReference>
<comment type="caution">
    <text evidence="1">The sequence shown here is derived from an EMBL/GenBank/DDBJ whole genome shotgun (WGS) entry which is preliminary data.</text>
</comment>
<evidence type="ECO:0000313" key="2">
    <source>
        <dbReference type="Proteomes" id="UP000278440"/>
    </source>
</evidence>